<evidence type="ECO:0000256" key="2">
    <source>
        <dbReference type="ARBA" id="ARBA00023235"/>
    </source>
</evidence>
<keyword evidence="3" id="KW-0119">Carbohydrate metabolism</keyword>
<organism evidence="6 7">
    <name type="scientific">Marasmius tenuissimus</name>
    <dbReference type="NCBI Taxonomy" id="585030"/>
    <lineage>
        <taxon>Eukaryota</taxon>
        <taxon>Fungi</taxon>
        <taxon>Dikarya</taxon>
        <taxon>Basidiomycota</taxon>
        <taxon>Agaricomycotina</taxon>
        <taxon>Agaricomycetes</taxon>
        <taxon>Agaricomycetidae</taxon>
        <taxon>Agaricales</taxon>
        <taxon>Marasmiineae</taxon>
        <taxon>Marasmiaceae</taxon>
        <taxon>Marasmius</taxon>
    </lineage>
</organism>
<dbReference type="SUPFAM" id="SSF74650">
    <property type="entry name" value="Galactose mutarotase-like"/>
    <property type="match status" value="1"/>
</dbReference>
<sequence>MGKLNIAHHKSYHPYRRDNIERVRRDEEEAQLKEAKEEGRLMLADSEARMDLLRSRAGLSNRNNNKNKRERDDEEPSSSKSASIHTSNGHINFFEDLEQNAVTSAVRASKKAASTETDKGVALAPSTKDLNPWYSNKNRPQGVFDDEDEGRRKRDSARKSIHDPLTSITKQLASSSSSKPAPRKPQRRPSSTSNSEVDARLSRESSERERALALIRRKKQEMMGSATPSTVHGGLDNASEYGDMYNRREVEEAHRIRERRWDDSHSRKSWGVPESRVHTETTAVVATFFLVVLSLYDPDAIYEHPQRIDGLLSWHLLAPRMLLKAYALIASALVFSAQSVGAADPAWPFDLTTISAPDGSITAKFVSFGATLTELWVKDRNGKARDVVLGYDDNSKLLTDPDHPVFISRPYLWLKNVSLVGTFSIPITKDPQPPGPNVYQIPTNDHDGQVCYSNGVTLHGGIYGWDRRNWTISSKTPTSVTYKHVDKADEGFPGTVTAYATHTVSNGGTLKTTVYATATQKTPIMLTQHIYWNLDAFQDGTDDILSHHLQIDASKVVDVDGNAIPTGQFISAPGTPFDFRKEQQIGARWNDTVDLCGQGCQGYDSCWIYDRNVSAKTGTSLWSDKSGIRVDISTNQPAVQVYTSFWLNTPRKVVHGGPNTTYSRWSAVAIEQEGYIDAINTPEWGVDQIYGPDRDFTWSSTYKFSVVR</sequence>
<dbReference type="EMBL" id="JBBXMP010000069">
    <property type="protein sequence ID" value="KAL0064017.1"/>
    <property type="molecule type" value="Genomic_DNA"/>
</dbReference>
<dbReference type="Pfam" id="PF01263">
    <property type="entry name" value="Aldose_epim"/>
    <property type="match status" value="1"/>
</dbReference>
<feature type="domain" description="CBF1-interacting co-repressor CIR N-terminal" evidence="5">
    <location>
        <begin position="11"/>
        <end position="47"/>
    </location>
</feature>
<feature type="compositionally biased region" description="Basic and acidic residues" evidence="4">
    <location>
        <begin position="149"/>
        <end position="162"/>
    </location>
</feature>
<name>A0ABR2ZUM2_9AGAR</name>
<keyword evidence="7" id="KW-1185">Reference proteome</keyword>
<feature type="region of interest" description="Disordered" evidence="4">
    <location>
        <begin position="111"/>
        <end position="238"/>
    </location>
</feature>
<dbReference type="SMART" id="SM01083">
    <property type="entry name" value="Cir_N"/>
    <property type="match status" value="1"/>
</dbReference>
<dbReference type="InterPro" id="IPR008183">
    <property type="entry name" value="Aldose_1/G6P_1-epimerase"/>
</dbReference>
<evidence type="ECO:0000256" key="1">
    <source>
        <dbReference type="ARBA" id="ARBA00006206"/>
    </source>
</evidence>
<feature type="region of interest" description="Disordered" evidence="4">
    <location>
        <begin position="1"/>
        <end position="86"/>
    </location>
</feature>
<dbReference type="Gene3D" id="2.70.98.10">
    <property type="match status" value="1"/>
</dbReference>
<protein>
    <recommendedName>
        <fullName evidence="5">CBF1-interacting co-repressor CIR N-terminal domain-containing protein</fullName>
    </recommendedName>
</protein>
<dbReference type="PANTHER" id="PTHR10091">
    <property type="entry name" value="ALDOSE-1-EPIMERASE"/>
    <property type="match status" value="1"/>
</dbReference>
<accession>A0ABR2ZUM2</accession>
<dbReference type="InterPro" id="IPR011013">
    <property type="entry name" value="Gal_mutarotase_sf_dom"/>
</dbReference>
<dbReference type="InterPro" id="IPR014718">
    <property type="entry name" value="GH-type_carb-bd"/>
</dbReference>
<feature type="compositionally biased region" description="Basic and acidic residues" evidence="4">
    <location>
        <begin position="15"/>
        <end position="54"/>
    </location>
</feature>
<evidence type="ECO:0000313" key="6">
    <source>
        <dbReference type="EMBL" id="KAL0064017.1"/>
    </source>
</evidence>
<comment type="similarity">
    <text evidence="1">Belongs to the aldose epimerase family.</text>
</comment>
<evidence type="ECO:0000256" key="4">
    <source>
        <dbReference type="SAM" id="MobiDB-lite"/>
    </source>
</evidence>
<dbReference type="Proteomes" id="UP001437256">
    <property type="component" value="Unassembled WGS sequence"/>
</dbReference>
<keyword evidence="2" id="KW-0413">Isomerase</keyword>
<dbReference type="PANTHER" id="PTHR10091:SF6">
    <property type="entry name" value="1-EPIMERASE, PUTATIVE (AFU_ORTHOLOGUE AFUA_3G13240)-RELATED"/>
    <property type="match status" value="1"/>
</dbReference>
<feature type="compositionally biased region" description="Basic and acidic residues" evidence="4">
    <location>
        <begin position="197"/>
        <end position="211"/>
    </location>
</feature>
<dbReference type="InterPro" id="IPR019339">
    <property type="entry name" value="CIR_N_dom"/>
</dbReference>
<evidence type="ECO:0000256" key="3">
    <source>
        <dbReference type="ARBA" id="ARBA00023277"/>
    </source>
</evidence>
<reference evidence="6 7" key="1">
    <citation type="submission" date="2024-05" db="EMBL/GenBank/DDBJ databases">
        <title>A draft genome resource for the thread blight pathogen Marasmius tenuissimus strain MS-2.</title>
        <authorList>
            <person name="Yulfo-Soto G.E."/>
            <person name="Baruah I.K."/>
            <person name="Amoako-Attah I."/>
            <person name="Bukari Y."/>
            <person name="Meinhardt L.W."/>
            <person name="Bailey B.A."/>
            <person name="Cohen S.P."/>
        </authorList>
    </citation>
    <scope>NUCLEOTIDE SEQUENCE [LARGE SCALE GENOMIC DNA]</scope>
    <source>
        <strain evidence="6 7">MS-2</strain>
    </source>
</reference>
<dbReference type="InterPro" id="IPR047215">
    <property type="entry name" value="Galactose_mutarotase-like"/>
</dbReference>
<dbReference type="CDD" id="cd09019">
    <property type="entry name" value="galactose_mutarotase_like"/>
    <property type="match status" value="1"/>
</dbReference>
<proteinExistence type="inferred from homology"/>
<gene>
    <name evidence="6" type="ORF">AAF712_009085</name>
</gene>
<comment type="caution">
    <text evidence="6">The sequence shown here is derived from an EMBL/GenBank/DDBJ whole genome shotgun (WGS) entry which is preliminary data.</text>
</comment>
<feature type="compositionally biased region" description="Basic residues" evidence="4">
    <location>
        <begin position="1"/>
        <end position="14"/>
    </location>
</feature>
<evidence type="ECO:0000313" key="7">
    <source>
        <dbReference type="Proteomes" id="UP001437256"/>
    </source>
</evidence>
<dbReference type="Pfam" id="PF10197">
    <property type="entry name" value="Cir_N"/>
    <property type="match status" value="1"/>
</dbReference>
<evidence type="ECO:0000259" key="5">
    <source>
        <dbReference type="SMART" id="SM01083"/>
    </source>
</evidence>